<dbReference type="RefSeq" id="WP_004926910.1">
    <property type="nucleotide sequence ID" value="NC_017731.1"/>
</dbReference>
<dbReference type="Gene3D" id="1.10.260.40">
    <property type="entry name" value="lambda repressor-like DNA-binding domains"/>
    <property type="match status" value="1"/>
</dbReference>
<dbReference type="SUPFAM" id="SSF47413">
    <property type="entry name" value="lambda repressor-like DNA-binding domains"/>
    <property type="match status" value="1"/>
</dbReference>
<reference evidence="3 4" key="1">
    <citation type="journal article" date="2012" name="J. Bacteriol.">
        <title>Complete Genome Sequence of Providencia stuartii Clinical Isolate MRSN 2154.</title>
        <authorList>
            <person name="Clifford R.J."/>
            <person name="Hang J."/>
            <person name="Riley M.C."/>
            <person name="Onmus-Leone F."/>
            <person name="Kuschner R.A."/>
            <person name="Lesho E.P."/>
            <person name="Waterman P.E."/>
        </authorList>
    </citation>
    <scope>NUCLEOTIDE SEQUENCE [LARGE SCALE GENOMIC DNA]</scope>
    <source>
        <strain evidence="3 4">MRSN 2154</strain>
    </source>
</reference>
<evidence type="ECO:0000259" key="2">
    <source>
        <dbReference type="PROSITE" id="PS50943"/>
    </source>
</evidence>
<accession>A0A140NK53</accession>
<evidence type="ECO:0000313" key="3">
    <source>
        <dbReference type="EMBL" id="AFH93271.1"/>
    </source>
</evidence>
<proteinExistence type="predicted"/>
<dbReference type="PANTHER" id="PTHR46558:SF11">
    <property type="entry name" value="HTH-TYPE TRANSCRIPTIONAL REGULATOR XRE"/>
    <property type="match status" value="1"/>
</dbReference>
<dbReference type="GO" id="GO:0003677">
    <property type="term" value="F:DNA binding"/>
    <property type="evidence" value="ECO:0007669"/>
    <property type="project" value="UniProtKB-KW"/>
</dbReference>
<dbReference type="PANTHER" id="PTHR46558">
    <property type="entry name" value="TRACRIPTIONAL REGULATORY PROTEIN-RELATED-RELATED"/>
    <property type="match status" value="1"/>
</dbReference>
<dbReference type="HOGENOM" id="CLU_066192_40_8_6"/>
<reference evidence="4" key="2">
    <citation type="submission" date="2012-04" db="EMBL/GenBank/DDBJ databases">
        <title>Complete genome sequence of Providencia stuartii clinical isolate MRSN 2154.</title>
        <authorList>
            <person name="Clifford R.J."/>
            <person name="Hang J."/>
            <person name="Riley M.C."/>
            <person name="Onmus-Leone F."/>
            <person name="Kuschner R.A."/>
            <person name="Lesho E.P."/>
            <person name="Waterman P.E."/>
        </authorList>
    </citation>
    <scope>NUCLEOTIDE SEQUENCE [LARGE SCALE GENOMIC DNA]</scope>
    <source>
        <strain evidence="4">MRSN 2154</strain>
    </source>
</reference>
<dbReference type="InterPro" id="IPR010982">
    <property type="entry name" value="Lambda_DNA-bd_dom_sf"/>
</dbReference>
<evidence type="ECO:0000313" key="4">
    <source>
        <dbReference type="Proteomes" id="UP000005012"/>
    </source>
</evidence>
<evidence type="ECO:0000256" key="1">
    <source>
        <dbReference type="ARBA" id="ARBA00023125"/>
    </source>
</evidence>
<dbReference type="Pfam" id="PF01381">
    <property type="entry name" value="HTH_3"/>
    <property type="match status" value="1"/>
</dbReference>
<dbReference type="SMART" id="SM00530">
    <property type="entry name" value="HTH_XRE"/>
    <property type="match status" value="1"/>
</dbReference>
<dbReference type="CDD" id="cd00093">
    <property type="entry name" value="HTH_XRE"/>
    <property type="match status" value="1"/>
</dbReference>
<protein>
    <submittedName>
        <fullName evidence="3">Transcriptional regulator</fullName>
    </submittedName>
</protein>
<dbReference type="OrthoDB" id="5683219at2"/>
<dbReference type="PATRIC" id="fig|1157951.4.peg.1391"/>
<keyword evidence="1" id="KW-0238">DNA-binding</keyword>
<dbReference type="PROSITE" id="PS50943">
    <property type="entry name" value="HTH_CROC1"/>
    <property type="match status" value="1"/>
</dbReference>
<name>A0A140NK53_PROSM</name>
<sequence length="91" mass="10358">MENERYKYSLSVGQRIKSLRLQNGWSGEALGKITGISQQQISRFERGVNRIDVESLAKFANAFNVDIVVLLSDYDKTIYDKNIFVANTLVI</sequence>
<dbReference type="EMBL" id="CP003488">
    <property type="protein sequence ID" value="AFH93271.1"/>
    <property type="molecule type" value="Genomic_DNA"/>
</dbReference>
<feature type="domain" description="HTH cro/C1-type" evidence="2">
    <location>
        <begin position="16"/>
        <end position="70"/>
    </location>
</feature>
<dbReference type="GeneID" id="93517933"/>
<organism evidence="3 4">
    <name type="scientific">Providencia stuartii (strain MRSN 2154)</name>
    <dbReference type="NCBI Taxonomy" id="1157951"/>
    <lineage>
        <taxon>Bacteria</taxon>
        <taxon>Pseudomonadati</taxon>
        <taxon>Pseudomonadota</taxon>
        <taxon>Gammaproteobacteria</taxon>
        <taxon>Enterobacterales</taxon>
        <taxon>Morganellaceae</taxon>
        <taxon>Providencia</taxon>
    </lineage>
</organism>
<dbReference type="AlphaFoldDB" id="A0A140NK53"/>
<gene>
    <name evidence="3" type="ordered locus">S70_07000</name>
</gene>
<dbReference type="KEGG" id="psi:S70_07000"/>
<dbReference type="Proteomes" id="UP000005012">
    <property type="component" value="Chromosome"/>
</dbReference>
<dbReference type="InterPro" id="IPR001387">
    <property type="entry name" value="Cro/C1-type_HTH"/>
</dbReference>